<dbReference type="CDD" id="cd03135">
    <property type="entry name" value="GATase1_DJ-1"/>
    <property type="match status" value="2"/>
</dbReference>
<dbReference type="PANTHER" id="PTHR48094:SF12">
    <property type="entry name" value="PARKINSON DISEASE PROTEIN 7 HOMOLOG"/>
    <property type="match status" value="1"/>
</dbReference>
<reference evidence="4" key="1">
    <citation type="submission" date="2023-10" db="EMBL/GenBank/DDBJ databases">
        <authorList>
            <person name="Domelevo Entfellner J.-B."/>
        </authorList>
    </citation>
    <scope>NUCLEOTIDE SEQUENCE</scope>
</reference>
<evidence type="ECO:0000313" key="4">
    <source>
        <dbReference type="EMBL" id="CAJ1957430.1"/>
    </source>
</evidence>
<gene>
    <name evidence="4" type="ORF">AYBTSS11_LOCUS17195</name>
</gene>
<dbReference type="Pfam" id="PF01965">
    <property type="entry name" value="DJ-1_PfpI"/>
    <property type="match status" value="2"/>
</dbReference>
<keyword evidence="5" id="KW-1185">Reference proteome</keyword>
<comment type="similarity">
    <text evidence="1">Belongs to the peptidase C56 family.</text>
</comment>
<accession>A0AA86VLX1</accession>
<dbReference type="NCBIfam" id="TIGR01383">
    <property type="entry name" value="not_thiJ"/>
    <property type="match status" value="2"/>
</dbReference>
<dbReference type="InterPro" id="IPR006287">
    <property type="entry name" value="DJ-1"/>
</dbReference>
<organism evidence="4 5">
    <name type="scientific">Sphenostylis stenocarpa</name>
    <dbReference type="NCBI Taxonomy" id="92480"/>
    <lineage>
        <taxon>Eukaryota</taxon>
        <taxon>Viridiplantae</taxon>
        <taxon>Streptophyta</taxon>
        <taxon>Embryophyta</taxon>
        <taxon>Tracheophyta</taxon>
        <taxon>Spermatophyta</taxon>
        <taxon>Magnoliopsida</taxon>
        <taxon>eudicotyledons</taxon>
        <taxon>Gunneridae</taxon>
        <taxon>Pentapetalae</taxon>
        <taxon>rosids</taxon>
        <taxon>fabids</taxon>
        <taxon>Fabales</taxon>
        <taxon>Fabaceae</taxon>
        <taxon>Papilionoideae</taxon>
        <taxon>50 kb inversion clade</taxon>
        <taxon>NPAAA clade</taxon>
        <taxon>indigoferoid/millettioid clade</taxon>
        <taxon>Phaseoleae</taxon>
        <taxon>Sphenostylis</taxon>
    </lineage>
</organism>
<feature type="domain" description="DJ-1/PfpI" evidence="3">
    <location>
        <begin position="212"/>
        <end position="374"/>
    </location>
</feature>
<dbReference type="Gene3D" id="3.40.50.880">
    <property type="match status" value="2"/>
</dbReference>
<dbReference type="AlphaFoldDB" id="A0AA86VLX1"/>
<dbReference type="EMBL" id="OY731402">
    <property type="protein sequence ID" value="CAJ1957430.1"/>
    <property type="molecule type" value="Genomic_DNA"/>
</dbReference>
<evidence type="ECO:0000259" key="3">
    <source>
        <dbReference type="Pfam" id="PF01965"/>
    </source>
</evidence>
<feature type="domain" description="DJ-1/PfpI" evidence="3">
    <location>
        <begin position="5"/>
        <end position="171"/>
    </location>
</feature>
<dbReference type="GO" id="GO:1903189">
    <property type="term" value="P:glyoxal metabolic process"/>
    <property type="evidence" value="ECO:0007669"/>
    <property type="project" value="TreeGrafter"/>
</dbReference>
<dbReference type="Gramene" id="rna-AYBTSS11_LOCUS17195">
    <property type="protein sequence ID" value="CAJ1957430.1"/>
    <property type="gene ID" value="gene-AYBTSS11_LOCUS17195"/>
</dbReference>
<dbReference type="GO" id="GO:0005737">
    <property type="term" value="C:cytoplasm"/>
    <property type="evidence" value="ECO:0007669"/>
    <property type="project" value="TreeGrafter"/>
</dbReference>
<dbReference type="FunFam" id="3.40.50.880:FF:000015">
    <property type="entry name" value="Protein DJ-1 homolog C"/>
    <property type="match status" value="2"/>
</dbReference>
<sequence>MATSHKVLVPIADGSEPMEAVIIVDVLRRAGAEVTVASASTNLSVLACHDVKILADASVSDVAGTAFDLVAIPGGIPGVENLRDCKVLEGLVKNHVEEGRLYAAVCAAPVVVLGPWGLLNGLKATCFPALMEKLASYAATTVESRVQVDGRVVTSRAPGTTMEFALALIEQLIGKEKADEVAGPLVMRSNHDDEHTFKEFNPVQWTFDNPPRILVPIANGSEEMEAVIIINMLRRAKANVVVASVENKLEIVASRKVKLEADMLLDEAAKLSYDLIVLPGGLGGAQAFANSETLVNLLKKQSESNRYYGAICASPALVLESHGLLKGKKATAFPAMCNKLSDQSEVENRVVVDGNLITSRGPGTSIEFALAIVEKLFGSKLALELSRAVVFANP</sequence>
<dbReference type="PANTHER" id="PTHR48094">
    <property type="entry name" value="PROTEIN/NUCLEIC ACID DEGLYCASE DJ-1-RELATED"/>
    <property type="match status" value="1"/>
</dbReference>
<evidence type="ECO:0000256" key="1">
    <source>
        <dbReference type="ARBA" id="ARBA00008542"/>
    </source>
</evidence>
<proteinExistence type="inferred from homology"/>
<dbReference type="InterPro" id="IPR029062">
    <property type="entry name" value="Class_I_gatase-like"/>
</dbReference>
<evidence type="ECO:0000256" key="2">
    <source>
        <dbReference type="ARBA" id="ARBA00022737"/>
    </source>
</evidence>
<dbReference type="SUPFAM" id="SSF52317">
    <property type="entry name" value="Class I glutamine amidotransferase-like"/>
    <property type="match status" value="2"/>
</dbReference>
<protein>
    <recommendedName>
        <fullName evidence="3">DJ-1/PfpI domain-containing protein</fullName>
    </recommendedName>
</protein>
<keyword evidence="2" id="KW-0677">Repeat</keyword>
<dbReference type="Proteomes" id="UP001189624">
    <property type="component" value="Chromosome 5"/>
</dbReference>
<name>A0AA86VLX1_9FABA</name>
<dbReference type="InterPro" id="IPR050325">
    <property type="entry name" value="Prot/Nucl_acid_deglycase"/>
</dbReference>
<evidence type="ECO:0000313" key="5">
    <source>
        <dbReference type="Proteomes" id="UP001189624"/>
    </source>
</evidence>
<dbReference type="InterPro" id="IPR002818">
    <property type="entry name" value="DJ-1/PfpI"/>
</dbReference>